<evidence type="ECO:0000256" key="3">
    <source>
        <dbReference type="ARBA" id="ARBA00022833"/>
    </source>
</evidence>
<dbReference type="AlphaFoldDB" id="A0A6A5XDI5"/>
<keyword evidence="2 4" id="KW-0863">Zinc-finger</keyword>
<dbReference type="EMBL" id="ML978075">
    <property type="protein sequence ID" value="KAF2011072.1"/>
    <property type="molecule type" value="Genomic_DNA"/>
</dbReference>
<keyword evidence="7" id="KW-1185">Reference proteome</keyword>
<evidence type="ECO:0000313" key="6">
    <source>
        <dbReference type="EMBL" id="KAF2011072.1"/>
    </source>
</evidence>
<dbReference type="OrthoDB" id="437457at2759"/>
<sequence length="219" mass="25039">MAKNPENVNNEDTPEVKPAELQTKLCEICDKVGSTRCGACKVSRYCSGSCQKEGWSKHKLVCKSFQEYSDFGRPPSKGPGSIFRRAVLFHPDEEKPRFVWVEFKREDIFGDGLLYDNPQLKGFGIDAGGIHYILENARLGRELPHCLLVRYRDNFMNDGSKVNKAIWKTLRSDVKNKTRDWRGPVLVYGLEGVDHEPVPSIDLDTSDFRDIVDWLNTRE</sequence>
<evidence type="ECO:0000256" key="4">
    <source>
        <dbReference type="PROSITE-ProRule" id="PRU00134"/>
    </source>
</evidence>
<dbReference type="InterPro" id="IPR002893">
    <property type="entry name" value="Znf_MYND"/>
</dbReference>
<dbReference type="PROSITE" id="PS01360">
    <property type="entry name" value="ZF_MYND_1"/>
    <property type="match status" value="1"/>
</dbReference>
<dbReference type="Gene3D" id="6.10.140.2220">
    <property type="match status" value="1"/>
</dbReference>
<keyword evidence="3" id="KW-0862">Zinc</keyword>
<organism evidence="6 7">
    <name type="scientific">Aaosphaeria arxii CBS 175.79</name>
    <dbReference type="NCBI Taxonomy" id="1450172"/>
    <lineage>
        <taxon>Eukaryota</taxon>
        <taxon>Fungi</taxon>
        <taxon>Dikarya</taxon>
        <taxon>Ascomycota</taxon>
        <taxon>Pezizomycotina</taxon>
        <taxon>Dothideomycetes</taxon>
        <taxon>Pleosporomycetidae</taxon>
        <taxon>Pleosporales</taxon>
        <taxon>Pleosporales incertae sedis</taxon>
        <taxon>Aaosphaeria</taxon>
    </lineage>
</organism>
<proteinExistence type="predicted"/>
<dbReference type="Proteomes" id="UP000799778">
    <property type="component" value="Unassembled WGS sequence"/>
</dbReference>
<dbReference type="SUPFAM" id="SSF144232">
    <property type="entry name" value="HIT/MYND zinc finger-like"/>
    <property type="match status" value="1"/>
</dbReference>
<evidence type="ECO:0000256" key="2">
    <source>
        <dbReference type="ARBA" id="ARBA00022771"/>
    </source>
</evidence>
<dbReference type="PROSITE" id="PS50865">
    <property type="entry name" value="ZF_MYND_2"/>
    <property type="match status" value="1"/>
</dbReference>
<evidence type="ECO:0000313" key="7">
    <source>
        <dbReference type="Proteomes" id="UP000799778"/>
    </source>
</evidence>
<protein>
    <recommendedName>
        <fullName evidence="5">MYND-type domain-containing protein</fullName>
    </recommendedName>
</protein>
<dbReference type="Pfam" id="PF01753">
    <property type="entry name" value="zf-MYND"/>
    <property type="match status" value="1"/>
</dbReference>
<keyword evidence="1" id="KW-0479">Metal-binding</keyword>
<reference evidence="6" key="1">
    <citation type="journal article" date="2020" name="Stud. Mycol.">
        <title>101 Dothideomycetes genomes: a test case for predicting lifestyles and emergence of pathogens.</title>
        <authorList>
            <person name="Haridas S."/>
            <person name="Albert R."/>
            <person name="Binder M."/>
            <person name="Bloem J."/>
            <person name="Labutti K."/>
            <person name="Salamov A."/>
            <person name="Andreopoulos B."/>
            <person name="Baker S."/>
            <person name="Barry K."/>
            <person name="Bills G."/>
            <person name="Bluhm B."/>
            <person name="Cannon C."/>
            <person name="Castanera R."/>
            <person name="Culley D."/>
            <person name="Daum C."/>
            <person name="Ezra D."/>
            <person name="Gonzalez J."/>
            <person name="Henrissat B."/>
            <person name="Kuo A."/>
            <person name="Liang C."/>
            <person name="Lipzen A."/>
            <person name="Lutzoni F."/>
            <person name="Magnuson J."/>
            <person name="Mondo S."/>
            <person name="Nolan M."/>
            <person name="Ohm R."/>
            <person name="Pangilinan J."/>
            <person name="Park H.-J."/>
            <person name="Ramirez L."/>
            <person name="Alfaro M."/>
            <person name="Sun H."/>
            <person name="Tritt A."/>
            <person name="Yoshinaga Y."/>
            <person name="Zwiers L.-H."/>
            <person name="Turgeon B."/>
            <person name="Goodwin S."/>
            <person name="Spatafora J."/>
            <person name="Crous P."/>
            <person name="Grigoriev I."/>
        </authorList>
    </citation>
    <scope>NUCLEOTIDE SEQUENCE</scope>
    <source>
        <strain evidence="6">CBS 175.79</strain>
    </source>
</reference>
<dbReference type="GeneID" id="54291757"/>
<accession>A0A6A5XDI5</accession>
<name>A0A6A5XDI5_9PLEO</name>
<evidence type="ECO:0000256" key="1">
    <source>
        <dbReference type="ARBA" id="ARBA00022723"/>
    </source>
</evidence>
<gene>
    <name evidence="6" type="ORF">BU24DRAFT_52556</name>
</gene>
<dbReference type="RefSeq" id="XP_033379411.1">
    <property type="nucleotide sequence ID" value="XM_033534360.1"/>
</dbReference>
<feature type="domain" description="MYND-type" evidence="5">
    <location>
        <begin position="26"/>
        <end position="62"/>
    </location>
</feature>
<dbReference type="GO" id="GO:0008270">
    <property type="term" value="F:zinc ion binding"/>
    <property type="evidence" value="ECO:0007669"/>
    <property type="project" value="UniProtKB-KW"/>
</dbReference>
<evidence type="ECO:0000259" key="5">
    <source>
        <dbReference type="PROSITE" id="PS50865"/>
    </source>
</evidence>